<sequence length="142" mass="15365">MSEHMSMLPEGDETHWPLAILVAETPLDADGVRAGLDMIECWLRREQPFALLLVAACGLAFQGDAAVLPMLAQRLDLVREMLCRSLLGVAVVAPASTVDDARRSLARLPLDMPLEVFEKGSLAVRWLCASTLSPAGIIIDSL</sequence>
<keyword evidence="2" id="KW-1185">Reference proteome</keyword>
<gene>
    <name evidence="1" type="ORF">GA0061103_1963</name>
</gene>
<protein>
    <submittedName>
        <fullName evidence="1">Uncharacterized protein</fullName>
    </submittedName>
</protein>
<dbReference type="STRING" id="410764.GA0061103_1963"/>
<dbReference type="AlphaFoldDB" id="A0A1C3UDE0"/>
<dbReference type="Proteomes" id="UP000199101">
    <property type="component" value="Unassembled WGS sequence"/>
</dbReference>
<name>A0A1C3UDE0_9HYPH</name>
<dbReference type="EMBL" id="FMAG01000001">
    <property type="protein sequence ID" value="SCB13491.1"/>
    <property type="molecule type" value="Genomic_DNA"/>
</dbReference>
<accession>A0A1C3UDE0</accession>
<organism evidence="1 2">
    <name type="scientific">Rhizobium multihospitium</name>
    <dbReference type="NCBI Taxonomy" id="410764"/>
    <lineage>
        <taxon>Bacteria</taxon>
        <taxon>Pseudomonadati</taxon>
        <taxon>Pseudomonadota</taxon>
        <taxon>Alphaproteobacteria</taxon>
        <taxon>Hyphomicrobiales</taxon>
        <taxon>Rhizobiaceae</taxon>
        <taxon>Rhizobium/Agrobacterium group</taxon>
        <taxon>Rhizobium</taxon>
    </lineage>
</organism>
<reference evidence="2" key="1">
    <citation type="submission" date="2016-08" db="EMBL/GenBank/DDBJ databases">
        <authorList>
            <person name="Varghese N."/>
            <person name="Submissions Spin"/>
        </authorList>
    </citation>
    <scope>NUCLEOTIDE SEQUENCE [LARGE SCALE GENOMIC DNA]</scope>
    <source>
        <strain evidence="2">HAMBI 2975</strain>
    </source>
</reference>
<proteinExistence type="predicted"/>
<evidence type="ECO:0000313" key="2">
    <source>
        <dbReference type="Proteomes" id="UP000199101"/>
    </source>
</evidence>
<evidence type="ECO:0000313" key="1">
    <source>
        <dbReference type="EMBL" id="SCB13491.1"/>
    </source>
</evidence>